<dbReference type="Proteomes" id="UP000541558">
    <property type="component" value="Unassembled WGS sequence"/>
</dbReference>
<sequence length="802" mass="87016">MDDLCPLNHRKRKAESDDCNVPPQQAPVPPQDPLMTDPASSSSSSSNAPRQTWLATANTDAALLATERSRGSTPKRPRLAIEVPSRLPGRKNSRRSPTKPSPSRSPTLRAGSDLEDIGIVPTSDPGPSSGSLLHRASTSPPFDLNPIPTPPLLPLINRQTLKELDLDAILRNPQLRHDLLFDPGLQFRPTSSRRKRDLSEKYWAAVVQEIENGCTCVSFDSRGKSHLPMHVSDCPSSPTLHQVQPNVFTSRMPSRIQPLLSEFLEVLLLVIQPLCTISGVYVNPGTFKSQMQEHSEQASYIRSLFDTFLIEQELKNKVFDPSGLFRTIGVTLKGHCAPMRDRSVEAMVQAAESCGADPSSSRSKDAIKAIRMCMEILELMKLDIANHQLQTLRPFLIRTCGQFELRTLKSRHGPDALLSTTREWIEAAHTSMMHTTLFHPHVSAQSLQYSSLSGNQQLYICIIRGLVDLVFNPPLTSSVSLSTPTNTPPTSPTAPSVSTPLPAFPETLILDNHRMLLLSSDAADATALNMLLLLYRQLALSENSNSGSPLPPKTLTDADMIRMKSEIRDISGSFRLGACFSRNQQKTGNKDAERWRVVKEDLVLQISRRARTSRGTSAGTAKAPTSSTSALSSSPTPPSSSSSSVSTASSSSSPSTASTSPPTTPTRSLPSSPISESSLPNPRTVALGQKWVDSHMQSESALSAMLHNRLRDAVFNAVLTSTYPGRDLTNGCRAVPSLDFSINAGTSGAGVPVGSPGTLSGLEPLSDEIRTLVEKISLLALIHLNAYLPLYEKEGFRPSSSS</sequence>
<proteinExistence type="inferred from homology"/>
<accession>A0A8H5AX00</accession>
<feature type="compositionally biased region" description="Polar residues" evidence="2">
    <location>
        <begin position="125"/>
        <end position="139"/>
    </location>
</feature>
<dbReference type="InterPro" id="IPR008862">
    <property type="entry name" value="Tcp11"/>
</dbReference>
<evidence type="ECO:0008006" key="5">
    <source>
        <dbReference type="Google" id="ProtNLM"/>
    </source>
</evidence>
<feature type="compositionally biased region" description="Low complexity" evidence="2">
    <location>
        <begin position="613"/>
        <end position="682"/>
    </location>
</feature>
<dbReference type="PANTHER" id="PTHR12832:SF11">
    <property type="entry name" value="LD23868P"/>
    <property type="match status" value="1"/>
</dbReference>
<dbReference type="OrthoDB" id="276323at2759"/>
<dbReference type="AlphaFoldDB" id="A0A8H5AX00"/>
<evidence type="ECO:0000313" key="4">
    <source>
        <dbReference type="Proteomes" id="UP000541558"/>
    </source>
</evidence>
<feature type="region of interest" description="Disordered" evidence="2">
    <location>
        <begin position="609"/>
        <end position="682"/>
    </location>
</feature>
<feature type="region of interest" description="Disordered" evidence="2">
    <location>
        <begin position="1"/>
        <end position="139"/>
    </location>
</feature>
<organism evidence="3 4">
    <name type="scientific">Ephemerocybe angulata</name>
    <dbReference type="NCBI Taxonomy" id="980116"/>
    <lineage>
        <taxon>Eukaryota</taxon>
        <taxon>Fungi</taxon>
        <taxon>Dikarya</taxon>
        <taxon>Basidiomycota</taxon>
        <taxon>Agaricomycotina</taxon>
        <taxon>Agaricomycetes</taxon>
        <taxon>Agaricomycetidae</taxon>
        <taxon>Agaricales</taxon>
        <taxon>Agaricineae</taxon>
        <taxon>Psathyrellaceae</taxon>
        <taxon>Ephemerocybe</taxon>
    </lineage>
</organism>
<protein>
    <recommendedName>
        <fullName evidence="5">Tcp11-domain-containing protein</fullName>
    </recommendedName>
</protein>
<dbReference type="EMBL" id="JAACJK010000225">
    <property type="protein sequence ID" value="KAF5311692.1"/>
    <property type="molecule type" value="Genomic_DNA"/>
</dbReference>
<comment type="similarity">
    <text evidence="1">Belongs to the TCP11 family.</text>
</comment>
<gene>
    <name evidence="3" type="ORF">D9611_009410</name>
</gene>
<feature type="region of interest" description="Disordered" evidence="2">
    <location>
        <begin position="479"/>
        <end position="498"/>
    </location>
</feature>
<evidence type="ECO:0000256" key="1">
    <source>
        <dbReference type="ARBA" id="ARBA00010954"/>
    </source>
</evidence>
<keyword evidence="4" id="KW-1185">Reference proteome</keyword>
<dbReference type="PANTHER" id="PTHR12832">
    <property type="entry name" value="TESTIS-SPECIFIC PROTEIN PBS13 T-COMPLEX 11"/>
    <property type="match status" value="1"/>
</dbReference>
<dbReference type="Pfam" id="PF05794">
    <property type="entry name" value="Tcp11"/>
    <property type="match status" value="1"/>
</dbReference>
<evidence type="ECO:0000313" key="3">
    <source>
        <dbReference type="EMBL" id="KAF5311692.1"/>
    </source>
</evidence>
<reference evidence="3 4" key="1">
    <citation type="journal article" date="2020" name="ISME J.">
        <title>Uncovering the hidden diversity of litter-decomposition mechanisms in mushroom-forming fungi.</title>
        <authorList>
            <person name="Floudas D."/>
            <person name="Bentzer J."/>
            <person name="Ahren D."/>
            <person name="Johansson T."/>
            <person name="Persson P."/>
            <person name="Tunlid A."/>
        </authorList>
    </citation>
    <scope>NUCLEOTIDE SEQUENCE [LARGE SCALE GENOMIC DNA]</scope>
    <source>
        <strain evidence="3 4">CBS 175.51</strain>
    </source>
</reference>
<name>A0A8H5AX00_9AGAR</name>
<comment type="caution">
    <text evidence="3">The sequence shown here is derived from an EMBL/GenBank/DDBJ whole genome shotgun (WGS) entry which is preliminary data.</text>
</comment>
<evidence type="ECO:0000256" key="2">
    <source>
        <dbReference type="SAM" id="MobiDB-lite"/>
    </source>
</evidence>
<dbReference type="GO" id="GO:0010737">
    <property type="term" value="P:protein kinase A signaling"/>
    <property type="evidence" value="ECO:0007669"/>
    <property type="project" value="TreeGrafter"/>
</dbReference>
<feature type="compositionally biased region" description="Low complexity" evidence="2">
    <location>
        <begin position="54"/>
        <end position="66"/>
    </location>
</feature>
<feature type="compositionally biased region" description="Basic residues" evidence="2">
    <location>
        <begin position="88"/>
        <end position="97"/>
    </location>
</feature>